<sequence>MKEVLLNADLPVCRLKFDLQTQYSAQDAYAKVYKNGVAIGIQRFEGDSSWETFSQDFAGFESGDLIQIWAYSTNAASEARVKNMRFYYSNFMISIAGFGIVTADELEMTEDATISVTNQDP</sequence>
<organism evidence="1">
    <name type="scientific">marine sediment metagenome</name>
    <dbReference type="NCBI Taxonomy" id="412755"/>
    <lineage>
        <taxon>unclassified sequences</taxon>
        <taxon>metagenomes</taxon>
        <taxon>ecological metagenomes</taxon>
    </lineage>
</organism>
<accession>X1QVD2</accession>
<gene>
    <name evidence="1" type="ORF">S06H3_58445</name>
</gene>
<name>X1QVD2_9ZZZZ</name>
<comment type="caution">
    <text evidence="1">The sequence shown here is derived from an EMBL/GenBank/DDBJ whole genome shotgun (WGS) entry which is preliminary data.</text>
</comment>
<dbReference type="AlphaFoldDB" id="X1QVD2"/>
<protein>
    <submittedName>
        <fullName evidence="1">Uncharacterized protein</fullName>
    </submittedName>
</protein>
<dbReference type="EMBL" id="BARV01037838">
    <property type="protein sequence ID" value="GAI54860.1"/>
    <property type="molecule type" value="Genomic_DNA"/>
</dbReference>
<proteinExistence type="predicted"/>
<evidence type="ECO:0000313" key="1">
    <source>
        <dbReference type="EMBL" id="GAI54860.1"/>
    </source>
</evidence>
<reference evidence="1" key="1">
    <citation type="journal article" date="2014" name="Front. Microbiol.">
        <title>High frequency of phylogenetically diverse reductive dehalogenase-homologous genes in deep subseafloor sedimentary metagenomes.</title>
        <authorList>
            <person name="Kawai M."/>
            <person name="Futagami T."/>
            <person name="Toyoda A."/>
            <person name="Takaki Y."/>
            <person name="Nishi S."/>
            <person name="Hori S."/>
            <person name="Arai W."/>
            <person name="Tsubouchi T."/>
            <person name="Morono Y."/>
            <person name="Uchiyama I."/>
            <person name="Ito T."/>
            <person name="Fujiyama A."/>
            <person name="Inagaki F."/>
            <person name="Takami H."/>
        </authorList>
    </citation>
    <scope>NUCLEOTIDE SEQUENCE</scope>
    <source>
        <strain evidence="1">Expedition CK06-06</strain>
    </source>
</reference>